<organism evidence="2 3">
    <name type="scientific">Camellia sinensis var. sinensis</name>
    <name type="common">China tea</name>
    <dbReference type="NCBI Taxonomy" id="542762"/>
    <lineage>
        <taxon>Eukaryota</taxon>
        <taxon>Viridiplantae</taxon>
        <taxon>Streptophyta</taxon>
        <taxon>Embryophyta</taxon>
        <taxon>Tracheophyta</taxon>
        <taxon>Spermatophyta</taxon>
        <taxon>Magnoliopsida</taxon>
        <taxon>eudicotyledons</taxon>
        <taxon>Gunneridae</taxon>
        <taxon>Pentapetalae</taxon>
        <taxon>asterids</taxon>
        <taxon>Ericales</taxon>
        <taxon>Theaceae</taxon>
        <taxon>Camellia</taxon>
    </lineage>
</organism>
<dbReference type="GO" id="GO:0019887">
    <property type="term" value="F:protein kinase regulator activity"/>
    <property type="evidence" value="ECO:0007669"/>
    <property type="project" value="TreeGrafter"/>
</dbReference>
<name>A0A4V3WLF5_CAMSN</name>
<reference evidence="2 3" key="1">
    <citation type="journal article" date="2018" name="Proc. Natl. Acad. Sci. U.S.A.">
        <title>Draft genome sequence of Camellia sinensis var. sinensis provides insights into the evolution of the tea genome and tea quality.</title>
        <authorList>
            <person name="Wei C."/>
            <person name="Yang H."/>
            <person name="Wang S."/>
            <person name="Zhao J."/>
            <person name="Liu C."/>
            <person name="Gao L."/>
            <person name="Xia E."/>
            <person name="Lu Y."/>
            <person name="Tai Y."/>
            <person name="She G."/>
            <person name="Sun J."/>
            <person name="Cao H."/>
            <person name="Tong W."/>
            <person name="Gao Q."/>
            <person name="Li Y."/>
            <person name="Deng W."/>
            <person name="Jiang X."/>
            <person name="Wang W."/>
            <person name="Chen Q."/>
            <person name="Zhang S."/>
            <person name="Li H."/>
            <person name="Wu J."/>
            <person name="Wang P."/>
            <person name="Li P."/>
            <person name="Shi C."/>
            <person name="Zheng F."/>
            <person name="Jian J."/>
            <person name="Huang B."/>
            <person name="Shan D."/>
            <person name="Shi M."/>
            <person name="Fang C."/>
            <person name="Yue Y."/>
            <person name="Li F."/>
            <person name="Li D."/>
            <person name="Wei S."/>
            <person name="Han B."/>
            <person name="Jiang C."/>
            <person name="Yin Y."/>
            <person name="Xia T."/>
            <person name="Zhang Z."/>
            <person name="Bennetzen J.L."/>
            <person name="Zhao S."/>
            <person name="Wan X."/>
        </authorList>
    </citation>
    <scope>NUCLEOTIDE SEQUENCE [LARGE SCALE GENOMIC DNA]</scope>
    <source>
        <strain evidence="3">cv. Shuchazao</strain>
        <tissue evidence="2">Leaf</tissue>
    </source>
</reference>
<dbReference type="PANTHER" id="PTHR23346">
    <property type="entry name" value="TRANSLATIONAL ACTIVATOR GCN1-RELATED"/>
    <property type="match status" value="1"/>
</dbReference>
<gene>
    <name evidence="2" type="ORF">TEA_028900</name>
</gene>
<dbReference type="GO" id="GO:0034198">
    <property type="term" value="P:cellular response to amino acid starvation"/>
    <property type="evidence" value="ECO:0007669"/>
    <property type="project" value="TreeGrafter"/>
</dbReference>
<evidence type="ECO:0000256" key="1">
    <source>
        <dbReference type="ARBA" id="ARBA00022737"/>
    </source>
</evidence>
<dbReference type="GO" id="GO:0005829">
    <property type="term" value="C:cytosol"/>
    <property type="evidence" value="ECO:0007669"/>
    <property type="project" value="TreeGrafter"/>
</dbReference>
<protein>
    <submittedName>
        <fullName evidence="2">Uncharacterized protein</fullName>
    </submittedName>
</protein>
<comment type="caution">
    <text evidence="2">The sequence shown here is derived from an EMBL/GenBank/DDBJ whole genome shotgun (WGS) entry which is preliminary data.</text>
</comment>
<keyword evidence="1" id="KW-0677">Repeat</keyword>
<proteinExistence type="predicted"/>
<dbReference type="STRING" id="542762.A0A4V3WLF5"/>
<dbReference type="Proteomes" id="UP000306102">
    <property type="component" value="Unassembled WGS sequence"/>
</dbReference>
<accession>A0A4V3WLF5</accession>
<evidence type="ECO:0000313" key="3">
    <source>
        <dbReference type="Proteomes" id="UP000306102"/>
    </source>
</evidence>
<dbReference type="EMBL" id="SDRB02010748">
    <property type="protein sequence ID" value="THG04537.1"/>
    <property type="molecule type" value="Genomic_DNA"/>
</dbReference>
<sequence length="132" mass="14515">MLYQSEACSSIMHSVEDGIFSDSWRIRQSSVELLGDLLFKVAGTSGKALLEGGSDDEGASTEAQGRAIIEVLRREKRNDVLAALYMLRTDVSLTVRQTLKEIMPVLMNTLITSLASSSSERRQVCYSSCSVF</sequence>
<keyword evidence="3" id="KW-1185">Reference proteome</keyword>
<dbReference type="PANTHER" id="PTHR23346:SF7">
    <property type="entry name" value="STALLED RIBOSOME SENSOR GCN1"/>
    <property type="match status" value="1"/>
</dbReference>
<dbReference type="GO" id="GO:0006417">
    <property type="term" value="P:regulation of translation"/>
    <property type="evidence" value="ECO:0007669"/>
    <property type="project" value="TreeGrafter"/>
</dbReference>
<evidence type="ECO:0000313" key="2">
    <source>
        <dbReference type="EMBL" id="THG04537.1"/>
    </source>
</evidence>
<dbReference type="AlphaFoldDB" id="A0A4V3WLF5"/>